<evidence type="ECO:0000259" key="10">
    <source>
        <dbReference type="Pfam" id="PF13954"/>
    </source>
</evidence>
<reference evidence="11" key="1">
    <citation type="submission" date="2019-06" db="EMBL/GenBank/DDBJ databases">
        <authorList>
            <person name="Deangelis K."/>
            <person name="Huntemann M."/>
            <person name="Clum A."/>
            <person name="Pillay M."/>
            <person name="Palaniappan K."/>
            <person name="Varghese N."/>
            <person name="Mikhailova N."/>
            <person name="Stamatis D."/>
            <person name="Reddy T."/>
            <person name="Daum C."/>
            <person name="Shapiro N."/>
            <person name="Ivanova N."/>
            <person name="Kyrpides N."/>
            <person name="Woyke T."/>
        </authorList>
    </citation>
    <scope>NUCLEOTIDE SEQUENCE [LARGE SCALE GENOMIC DNA]</scope>
    <source>
        <strain evidence="11">128R</strain>
    </source>
</reference>
<keyword evidence="3" id="KW-0813">Transport</keyword>
<dbReference type="AlphaFoldDB" id="A0A542D726"/>
<dbReference type="Pfam" id="PF00577">
    <property type="entry name" value="Usher"/>
    <property type="match status" value="1"/>
</dbReference>
<sequence length="843" mass="91965">MITKNGRLLARHKLGIYVFLALFGFTPSTGAVEFNIDLLDSDDKDNIDLSRFSQAGYIMPGTYSLSLKLNDSIISDQEITFKEVSGEETSSVHACLNTEQVKMLGLKPDALKQLKFDDNGLCADFSALDGVVLRGDLSELTLNIAVPQAWLEYQDSSWLPPSRWEDGIPGILLDYSVNTNITKPSNGNQTQSASASGTVGANLSSWRLRADYQSNYNHTTGNVGSSQNNFDWSRIYAYRAVPAIMSKLTIGEDYLTSDLFDSWRFIGASLVSDESQLPPKLRGYAPEVTGIARTNAKVTISQQGRVIYETTVPAGPFRIQELNGALQGQLDVRVEEQDGAVQTFQVMTATIPYLTRPGQVRYKLAVGRPGDYNHHVQGPLFGTGEASWGISSFWSLYGGAILSDEYNSFALGLGRDLYHFGAVSADVTQAIARIPGRERLEGRSYRVSYSKRFDDINSEITFAGYRFSEKNYLSMSEFLDARYNGWTHGNSKSLYTVTASKSFSDARLSTYLSWSHQTYWDKEDTDSYSLSASKYFDFGDWKNLTASITANRRNYNGTKDDAAFISLTIPFGRGNLGYNGSWSNDKYTQSASWYERLANNDSYRLMAGTRSGNGEGLAADVNGYYNHMGNLADMTANLNWSEGSYASGGISLNGGMTATAKGAALHPATGRGGTRMLISTGGVANVPIGENGKTNAFGIAVAADIPSYYRHSTSIDVTRLPDDIEASGSPVVEAALTEGAIGYRKFDVLKGQKIIATIAMRNGSYPPFGASVRNKNNQELGMVSDAGLAWLSGINPNEILSVSWGKDNKCQVEIPAVIPNQQLLLPCHQQASLSNGISVAKVD</sequence>
<evidence type="ECO:0000256" key="8">
    <source>
        <dbReference type="ARBA" id="ARBA00023237"/>
    </source>
</evidence>
<dbReference type="OrthoDB" id="6554712at2"/>
<dbReference type="EMBL" id="VISQ01000001">
    <property type="protein sequence ID" value="TVZ68404.1"/>
    <property type="molecule type" value="Genomic_DNA"/>
</dbReference>
<evidence type="ECO:0000256" key="3">
    <source>
        <dbReference type="ARBA" id="ARBA00022448"/>
    </source>
</evidence>
<dbReference type="InterPro" id="IPR000015">
    <property type="entry name" value="Fimb_usher"/>
</dbReference>
<reference evidence="11" key="2">
    <citation type="submission" date="2019-08" db="EMBL/GenBank/DDBJ databases">
        <title>Investigation of anaerobic lignin degradation for improved lignocellulosic biofuels.</title>
        <authorList>
            <person name="Deangelis K.PhD."/>
        </authorList>
    </citation>
    <scope>NUCLEOTIDE SEQUENCE [LARGE SCALE GENOMIC DNA]</scope>
    <source>
        <strain evidence="11">128R</strain>
    </source>
</reference>
<evidence type="ECO:0000256" key="1">
    <source>
        <dbReference type="ARBA" id="ARBA00004571"/>
    </source>
</evidence>
<dbReference type="Pfam" id="PF13953">
    <property type="entry name" value="PapC_C"/>
    <property type="match status" value="1"/>
</dbReference>
<dbReference type="Gene3D" id="2.60.40.2070">
    <property type="match status" value="1"/>
</dbReference>
<evidence type="ECO:0000256" key="4">
    <source>
        <dbReference type="ARBA" id="ARBA00022452"/>
    </source>
</evidence>
<keyword evidence="6" id="KW-0732">Signal</keyword>
<dbReference type="GO" id="GO:0009279">
    <property type="term" value="C:cell outer membrane"/>
    <property type="evidence" value="ECO:0007669"/>
    <property type="project" value="UniProtKB-SubCell"/>
</dbReference>
<name>A0A542D726_SERFO</name>
<evidence type="ECO:0000256" key="5">
    <source>
        <dbReference type="ARBA" id="ARBA00022692"/>
    </source>
</evidence>
<keyword evidence="8" id="KW-0998">Cell outer membrane</keyword>
<dbReference type="GO" id="GO:0009297">
    <property type="term" value="P:pilus assembly"/>
    <property type="evidence" value="ECO:0007669"/>
    <property type="project" value="InterPro"/>
</dbReference>
<evidence type="ECO:0000256" key="2">
    <source>
        <dbReference type="ARBA" id="ARBA00008064"/>
    </source>
</evidence>
<dbReference type="Gene3D" id="2.60.40.2610">
    <property type="entry name" value="Outer membrane usher protein FimD, plug domain"/>
    <property type="match status" value="1"/>
</dbReference>
<dbReference type="GO" id="GO:0015473">
    <property type="term" value="F:fimbrial usher porin activity"/>
    <property type="evidence" value="ECO:0007669"/>
    <property type="project" value="InterPro"/>
</dbReference>
<comment type="caution">
    <text evidence="11">The sequence shown here is derived from an EMBL/GenBank/DDBJ whole genome shotgun (WGS) entry which is preliminary data.</text>
</comment>
<organism evidence="11">
    <name type="scientific">Serratia fonticola</name>
    <dbReference type="NCBI Taxonomy" id="47917"/>
    <lineage>
        <taxon>Bacteria</taxon>
        <taxon>Pseudomonadati</taxon>
        <taxon>Pseudomonadota</taxon>
        <taxon>Gammaproteobacteria</taxon>
        <taxon>Enterobacterales</taxon>
        <taxon>Yersiniaceae</taxon>
        <taxon>Serratia</taxon>
    </lineage>
</organism>
<gene>
    <name evidence="11" type="ORF">FHU10_0836</name>
</gene>
<evidence type="ECO:0000259" key="9">
    <source>
        <dbReference type="Pfam" id="PF13953"/>
    </source>
</evidence>
<dbReference type="InterPro" id="IPR025949">
    <property type="entry name" value="PapC-like_C"/>
</dbReference>
<dbReference type="InterPro" id="IPR043142">
    <property type="entry name" value="PapC-like_C_sf"/>
</dbReference>
<dbReference type="PANTHER" id="PTHR30451:SF10">
    <property type="entry name" value="OUTER MEMBRANE USHER PROTEIN YFCU-RELATED"/>
    <property type="match status" value="1"/>
</dbReference>
<feature type="domain" description="PapC-like C-terminal" evidence="9">
    <location>
        <begin position="757"/>
        <end position="813"/>
    </location>
</feature>
<keyword evidence="5" id="KW-0812">Transmembrane</keyword>
<comment type="similarity">
    <text evidence="2">Belongs to the fimbrial export usher family.</text>
</comment>
<dbReference type="Pfam" id="PF13954">
    <property type="entry name" value="PapC_N"/>
    <property type="match status" value="1"/>
</dbReference>
<keyword evidence="4" id="KW-1134">Transmembrane beta strand</keyword>
<evidence type="ECO:0000256" key="7">
    <source>
        <dbReference type="ARBA" id="ARBA00023136"/>
    </source>
</evidence>
<comment type="subcellular location">
    <subcellularLocation>
        <location evidence="1">Cell outer membrane</location>
        <topology evidence="1">Multi-pass membrane protein</topology>
    </subcellularLocation>
</comment>
<dbReference type="SUPFAM" id="SSF141729">
    <property type="entry name" value="FimD N-terminal domain-like"/>
    <property type="match status" value="1"/>
</dbReference>
<keyword evidence="7" id="KW-0472">Membrane</keyword>
<dbReference type="InterPro" id="IPR042186">
    <property type="entry name" value="FimD_plug_dom"/>
</dbReference>
<dbReference type="Gene3D" id="3.10.20.410">
    <property type="match status" value="1"/>
</dbReference>
<dbReference type="Gene3D" id="2.60.40.3110">
    <property type="match status" value="1"/>
</dbReference>
<feature type="domain" description="PapC N-terminal" evidence="10">
    <location>
        <begin position="33"/>
        <end position="178"/>
    </location>
</feature>
<proteinExistence type="inferred from homology"/>
<accession>A0A542D726</accession>
<dbReference type="InterPro" id="IPR025885">
    <property type="entry name" value="PapC_N"/>
</dbReference>
<dbReference type="PANTHER" id="PTHR30451">
    <property type="entry name" value="OUTER MEMBRANE USHER PROTEIN"/>
    <property type="match status" value="1"/>
</dbReference>
<protein>
    <submittedName>
        <fullName evidence="11">Outer membrane usher protein FimD/PapC</fullName>
    </submittedName>
</protein>
<dbReference type="InterPro" id="IPR037224">
    <property type="entry name" value="PapC_N_sf"/>
</dbReference>
<evidence type="ECO:0000313" key="11">
    <source>
        <dbReference type="EMBL" id="TVZ68404.1"/>
    </source>
</evidence>
<evidence type="ECO:0000256" key="6">
    <source>
        <dbReference type="ARBA" id="ARBA00022729"/>
    </source>
</evidence>